<dbReference type="AlphaFoldDB" id="A0AAV6ZTU2"/>
<comment type="caution">
    <text evidence="1">The sequence shown here is derived from an EMBL/GenBank/DDBJ whole genome shotgun (WGS) entry which is preliminary data.</text>
</comment>
<evidence type="ECO:0000313" key="2">
    <source>
        <dbReference type="Proteomes" id="UP000824782"/>
    </source>
</evidence>
<accession>A0AAV6ZTU2</accession>
<dbReference type="EMBL" id="WNYA01000011">
    <property type="protein sequence ID" value="KAG8551890.1"/>
    <property type="molecule type" value="Genomic_DNA"/>
</dbReference>
<sequence length="76" mass="8291">MCVSLLGTCAVYPSFQDTSGTPLFVFRLVKSRIYFTSVIMFRLTDTAGPTIGNMETHGMEAASLDLLSLNPVSRVN</sequence>
<proteinExistence type="predicted"/>
<dbReference type="Proteomes" id="UP000824782">
    <property type="component" value="Unassembled WGS sequence"/>
</dbReference>
<evidence type="ECO:0000313" key="1">
    <source>
        <dbReference type="EMBL" id="KAG8551890.1"/>
    </source>
</evidence>
<name>A0AAV6ZTU2_ENGPU</name>
<organism evidence="1 2">
    <name type="scientific">Engystomops pustulosus</name>
    <name type="common">Tungara frog</name>
    <name type="synonym">Physalaemus pustulosus</name>
    <dbReference type="NCBI Taxonomy" id="76066"/>
    <lineage>
        <taxon>Eukaryota</taxon>
        <taxon>Metazoa</taxon>
        <taxon>Chordata</taxon>
        <taxon>Craniata</taxon>
        <taxon>Vertebrata</taxon>
        <taxon>Euteleostomi</taxon>
        <taxon>Amphibia</taxon>
        <taxon>Batrachia</taxon>
        <taxon>Anura</taxon>
        <taxon>Neobatrachia</taxon>
        <taxon>Hyloidea</taxon>
        <taxon>Leptodactylidae</taxon>
        <taxon>Leiuperinae</taxon>
        <taxon>Engystomops</taxon>
    </lineage>
</organism>
<keyword evidence="2" id="KW-1185">Reference proteome</keyword>
<reference evidence="1" key="1">
    <citation type="thesis" date="2020" institute="ProQuest LLC" country="789 East Eisenhower Parkway, Ann Arbor, MI, USA">
        <title>Comparative Genomics and Chromosome Evolution.</title>
        <authorList>
            <person name="Mudd A.B."/>
        </authorList>
    </citation>
    <scope>NUCLEOTIDE SEQUENCE</scope>
    <source>
        <strain evidence="1">237g6f4</strain>
        <tissue evidence="1">Blood</tissue>
    </source>
</reference>
<protein>
    <submittedName>
        <fullName evidence="1">Uncharacterized protein</fullName>
    </submittedName>
</protein>
<gene>
    <name evidence="1" type="ORF">GDO81_004325</name>
</gene>